<protein>
    <submittedName>
        <fullName evidence="1">Uncharacterized protein</fullName>
    </submittedName>
</protein>
<dbReference type="EMBL" id="UINC01149579">
    <property type="protein sequence ID" value="SVD42146.1"/>
    <property type="molecule type" value="Genomic_DNA"/>
</dbReference>
<gene>
    <name evidence="1" type="ORF">METZ01_LOCUS395000</name>
</gene>
<sequence>MTARRDGVIAENQPRQLIECLTYSLPITELSLSISIHIKDSDSAMIDRHRHSFI</sequence>
<name>A0A382V6E5_9ZZZZ</name>
<evidence type="ECO:0000313" key="1">
    <source>
        <dbReference type="EMBL" id="SVD42146.1"/>
    </source>
</evidence>
<proteinExistence type="predicted"/>
<dbReference type="AlphaFoldDB" id="A0A382V6E5"/>
<reference evidence="1" key="1">
    <citation type="submission" date="2018-05" db="EMBL/GenBank/DDBJ databases">
        <authorList>
            <person name="Lanie J.A."/>
            <person name="Ng W.-L."/>
            <person name="Kazmierczak K.M."/>
            <person name="Andrzejewski T.M."/>
            <person name="Davidsen T.M."/>
            <person name="Wayne K.J."/>
            <person name="Tettelin H."/>
            <person name="Glass J.I."/>
            <person name="Rusch D."/>
            <person name="Podicherti R."/>
            <person name="Tsui H.-C.T."/>
            <person name="Winkler M.E."/>
        </authorList>
    </citation>
    <scope>NUCLEOTIDE SEQUENCE</scope>
</reference>
<accession>A0A382V6E5</accession>
<organism evidence="1">
    <name type="scientific">marine metagenome</name>
    <dbReference type="NCBI Taxonomy" id="408172"/>
    <lineage>
        <taxon>unclassified sequences</taxon>
        <taxon>metagenomes</taxon>
        <taxon>ecological metagenomes</taxon>
    </lineage>
</organism>